<organism evidence="2 3">
    <name type="scientific">Aphis craccivora</name>
    <name type="common">Cowpea aphid</name>
    <dbReference type="NCBI Taxonomy" id="307492"/>
    <lineage>
        <taxon>Eukaryota</taxon>
        <taxon>Metazoa</taxon>
        <taxon>Ecdysozoa</taxon>
        <taxon>Arthropoda</taxon>
        <taxon>Hexapoda</taxon>
        <taxon>Insecta</taxon>
        <taxon>Pterygota</taxon>
        <taxon>Neoptera</taxon>
        <taxon>Paraneoptera</taxon>
        <taxon>Hemiptera</taxon>
        <taxon>Sternorrhyncha</taxon>
        <taxon>Aphidomorpha</taxon>
        <taxon>Aphidoidea</taxon>
        <taxon>Aphididae</taxon>
        <taxon>Aphidini</taxon>
        <taxon>Aphis</taxon>
        <taxon>Aphis</taxon>
    </lineage>
</organism>
<dbReference type="AlphaFoldDB" id="A0A6G0VJI0"/>
<gene>
    <name evidence="2" type="ORF">FWK35_00036749</name>
</gene>
<reference evidence="2 3" key="1">
    <citation type="submission" date="2019-08" db="EMBL/GenBank/DDBJ databases">
        <title>Whole genome of Aphis craccivora.</title>
        <authorList>
            <person name="Voronova N.V."/>
            <person name="Shulinski R.S."/>
            <person name="Bandarenka Y.V."/>
            <person name="Zhorov D.G."/>
            <person name="Warner D."/>
        </authorList>
    </citation>
    <scope>NUCLEOTIDE SEQUENCE [LARGE SCALE GENOMIC DNA]</scope>
    <source>
        <strain evidence="2">180601</strain>
        <tissue evidence="2">Whole Body</tissue>
    </source>
</reference>
<name>A0A6G0VJI0_APHCR</name>
<evidence type="ECO:0000313" key="2">
    <source>
        <dbReference type="EMBL" id="KAF0690807.1"/>
    </source>
</evidence>
<evidence type="ECO:0000313" key="3">
    <source>
        <dbReference type="Proteomes" id="UP000478052"/>
    </source>
</evidence>
<dbReference type="Proteomes" id="UP000478052">
    <property type="component" value="Unassembled WGS sequence"/>
</dbReference>
<dbReference type="OrthoDB" id="6625515at2759"/>
<accession>A0A6G0VJI0</accession>
<comment type="caution">
    <text evidence="2">The sequence shown here is derived from an EMBL/GenBank/DDBJ whole genome shotgun (WGS) entry which is preliminary data.</text>
</comment>
<sequence>MLVNVTRLQFDPLIPNTSEVVIERQISQINNGGNRTISFKTGDNVLARDYRNNNNKWQKVAIRNTHDVELDDGTIWKRHNDQLLIDKSLTPASNSISLTPARNINENTENAETVYTNQNPDPTIIYKTPRPIRSRKPPQRYSPTIN</sequence>
<protein>
    <submittedName>
        <fullName evidence="2">Uncharacterized protein</fullName>
    </submittedName>
</protein>
<dbReference type="EMBL" id="VUJU01016154">
    <property type="protein sequence ID" value="KAF0690807.1"/>
    <property type="molecule type" value="Genomic_DNA"/>
</dbReference>
<proteinExistence type="predicted"/>
<evidence type="ECO:0000256" key="1">
    <source>
        <dbReference type="SAM" id="MobiDB-lite"/>
    </source>
</evidence>
<feature type="region of interest" description="Disordered" evidence="1">
    <location>
        <begin position="107"/>
        <end position="146"/>
    </location>
</feature>
<keyword evidence="3" id="KW-1185">Reference proteome</keyword>
<feature type="compositionally biased region" description="Polar residues" evidence="1">
    <location>
        <begin position="107"/>
        <end position="121"/>
    </location>
</feature>